<keyword evidence="2 7" id="KW-0812">Transmembrane</keyword>
<dbReference type="OrthoDB" id="5417887at2759"/>
<proteinExistence type="inferred from homology"/>
<dbReference type="InterPro" id="IPR049326">
    <property type="entry name" value="Rhodopsin_dom_fungi"/>
</dbReference>
<protein>
    <recommendedName>
        <fullName evidence="8">Rhodopsin domain-containing protein</fullName>
    </recommendedName>
</protein>
<feature type="compositionally biased region" description="Basic and acidic residues" evidence="6">
    <location>
        <begin position="341"/>
        <end position="363"/>
    </location>
</feature>
<comment type="subcellular location">
    <subcellularLocation>
        <location evidence="1">Membrane</location>
        <topology evidence="1">Multi-pass membrane protein</topology>
    </subcellularLocation>
</comment>
<dbReference type="PANTHER" id="PTHR33048">
    <property type="entry name" value="PTH11-LIKE INTEGRAL MEMBRANE PROTEIN (AFU_ORTHOLOGUE AFUA_5G11245)"/>
    <property type="match status" value="1"/>
</dbReference>
<comment type="caution">
    <text evidence="9">The sequence shown here is derived from an EMBL/GenBank/DDBJ whole genome shotgun (WGS) entry which is preliminary data.</text>
</comment>
<feature type="compositionally biased region" description="Low complexity" evidence="6">
    <location>
        <begin position="251"/>
        <end position="262"/>
    </location>
</feature>
<dbReference type="EMBL" id="JAGTJQ010000008">
    <property type="protein sequence ID" value="KAH7026684.1"/>
    <property type="molecule type" value="Genomic_DNA"/>
</dbReference>
<dbReference type="InterPro" id="IPR052337">
    <property type="entry name" value="SAT4-like"/>
</dbReference>
<sequence length="378" mass="41939">MSASLGWVSNPVETREPLLESVFWPLVVVSSFPLGLRLWIRWTHNRWQADDYCLILAWICLLAFVVVTQFAISLGFGKHALDVPFKSLNTLAIIGAAGLTISILGMLAAKISFAVTLLHLTKDLWKWANWLIWFMISTLIITAIPAAVLPWVQCTPLAKTFVDFLQGKCINKAHSVRFAMFQALYSASADFLFALLPWKILWGLQMRPVEKFGVDDGPLAVTWADVELSTTIIVACIPVLRKMIRDEVSTRTRSGNTTGGSRVAAGTNRASFHGGTGLASSSRRNSFHMSRLGNKADATGVGTKGNNNLTKWYTVYERDDDQQSDRSIILRSSKMAVAVEKGPREKQDHGLSWRDSLGDDRSEPTTPDALYLQGQPLR</sequence>
<evidence type="ECO:0000259" key="8">
    <source>
        <dbReference type="Pfam" id="PF20684"/>
    </source>
</evidence>
<evidence type="ECO:0000256" key="5">
    <source>
        <dbReference type="ARBA" id="ARBA00038359"/>
    </source>
</evidence>
<feature type="transmembrane region" description="Helical" evidence="7">
    <location>
        <begin position="130"/>
        <end position="152"/>
    </location>
</feature>
<comment type="similarity">
    <text evidence="5">Belongs to the SAT4 family.</text>
</comment>
<organism evidence="9 10">
    <name type="scientific">Microdochium trichocladiopsis</name>
    <dbReference type="NCBI Taxonomy" id="1682393"/>
    <lineage>
        <taxon>Eukaryota</taxon>
        <taxon>Fungi</taxon>
        <taxon>Dikarya</taxon>
        <taxon>Ascomycota</taxon>
        <taxon>Pezizomycotina</taxon>
        <taxon>Sordariomycetes</taxon>
        <taxon>Xylariomycetidae</taxon>
        <taxon>Xylariales</taxon>
        <taxon>Microdochiaceae</taxon>
        <taxon>Microdochium</taxon>
    </lineage>
</organism>
<feature type="transmembrane region" description="Helical" evidence="7">
    <location>
        <begin position="52"/>
        <end position="72"/>
    </location>
</feature>
<dbReference type="Proteomes" id="UP000756346">
    <property type="component" value="Unassembled WGS sequence"/>
</dbReference>
<dbReference type="AlphaFoldDB" id="A0A9P8Y362"/>
<feature type="transmembrane region" description="Helical" evidence="7">
    <location>
        <begin position="22"/>
        <end position="40"/>
    </location>
</feature>
<feature type="region of interest" description="Disordered" evidence="6">
    <location>
        <begin position="250"/>
        <end position="286"/>
    </location>
</feature>
<dbReference type="RefSeq" id="XP_046009901.1">
    <property type="nucleotide sequence ID" value="XM_046159256.1"/>
</dbReference>
<evidence type="ECO:0000256" key="2">
    <source>
        <dbReference type="ARBA" id="ARBA00022692"/>
    </source>
</evidence>
<feature type="transmembrane region" description="Helical" evidence="7">
    <location>
        <begin position="92"/>
        <end position="118"/>
    </location>
</feature>
<evidence type="ECO:0000256" key="4">
    <source>
        <dbReference type="ARBA" id="ARBA00023136"/>
    </source>
</evidence>
<dbReference type="GeneID" id="70188802"/>
<evidence type="ECO:0000256" key="7">
    <source>
        <dbReference type="SAM" id="Phobius"/>
    </source>
</evidence>
<evidence type="ECO:0000313" key="9">
    <source>
        <dbReference type="EMBL" id="KAH7026684.1"/>
    </source>
</evidence>
<evidence type="ECO:0000256" key="3">
    <source>
        <dbReference type="ARBA" id="ARBA00022989"/>
    </source>
</evidence>
<feature type="region of interest" description="Disordered" evidence="6">
    <location>
        <begin position="338"/>
        <end position="378"/>
    </location>
</feature>
<keyword evidence="4 7" id="KW-0472">Membrane</keyword>
<evidence type="ECO:0000313" key="10">
    <source>
        <dbReference type="Proteomes" id="UP000756346"/>
    </source>
</evidence>
<feature type="domain" description="Rhodopsin" evidence="8">
    <location>
        <begin position="36"/>
        <end position="214"/>
    </location>
</feature>
<accession>A0A9P8Y362</accession>
<keyword evidence="3 7" id="KW-1133">Transmembrane helix</keyword>
<reference evidence="9" key="1">
    <citation type="journal article" date="2021" name="Nat. Commun.">
        <title>Genetic determinants of endophytism in the Arabidopsis root mycobiome.</title>
        <authorList>
            <person name="Mesny F."/>
            <person name="Miyauchi S."/>
            <person name="Thiergart T."/>
            <person name="Pickel B."/>
            <person name="Atanasova L."/>
            <person name="Karlsson M."/>
            <person name="Huettel B."/>
            <person name="Barry K.W."/>
            <person name="Haridas S."/>
            <person name="Chen C."/>
            <person name="Bauer D."/>
            <person name="Andreopoulos W."/>
            <person name="Pangilinan J."/>
            <person name="LaButti K."/>
            <person name="Riley R."/>
            <person name="Lipzen A."/>
            <person name="Clum A."/>
            <person name="Drula E."/>
            <person name="Henrissat B."/>
            <person name="Kohler A."/>
            <person name="Grigoriev I.V."/>
            <person name="Martin F.M."/>
            <person name="Hacquard S."/>
        </authorList>
    </citation>
    <scope>NUCLEOTIDE SEQUENCE</scope>
    <source>
        <strain evidence="9">MPI-CAGE-CH-0230</strain>
    </source>
</reference>
<gene>
    <name evidence="9" type="ORF">B0I36DRAFT_366216</name>
</gene>
<dbReference type="Pfam" id="PF20684">
    <property type="entry name" value="Fung_rhodopsin"/>
    <property type="match status" value="1"/>
</dbReference>
<keyword evidence="10" id="KW-1185">Reference proteome</keyword>
<name>A0A9P8Y362_9PEZI</name>
<dbReference type="GO" id="GO:0016020">
    <property type="term" value="C:membrane"/>
    <property type="evidence" value="ECO:0007669"/>
    <property type="project" value="UniProtKB-SubCell"/>
</dbReference>
<dbReference type="PANTHER" id="PTHR33048:SF42">
    <property type="entry name" value="INTEGRAL MEMBRANE PROTEIN"/>
    <property type="match status" value="1"/>
</dbReference>
<evidence type="ECO:0000256" key="1">
    <source>
        <dbReference type="ARBA" id="ARBA00004141"/>
    </source>
</evidence>
<evidence type="ECO:0000256" key="6">
    <source>
        <dbReference type="SAM" id="MobiDB-lite"/>
    </source>
</evidence>